<name>A0A9J6CK74_POLVA</name>
<keyword evidence="2" id="KW-0687">Ribonucleoprotein</keyword>
<keyword evidence="5" id="KW-1185">Reference proteome</keyword>
<gene>
    <name evidence="4" type="ORF">PVAND_011470</name>
</gene>
<dbReference type="PANTHER" id="PTHR13473">
    <property type="entry name" value="MITOCHONDRIAL RIBOSOMAL PROTEIN L48"/>
    <property type="match status" value="1"/>
</dbReference>
<dbReference type="Proteomes" id="UP001107558">
    <property type="component" value="Chromosome 1"/>
</dbReference>
<dbReference type="InterPro" id="IPR027486">
    <property type="entry name" value="Ribosomal_uS10_dom"/>
</dbReference>
<comment type="caution">
    <text evidence="4">The sequence shown here is derived from an EMBL/GenBank/DDBJ whole genome shotgun (WGS) entry which is preliminary data.</text>
</comment>
<dbReference type="InterPro" id="IPR036838">
    <property type="entry name" value="Ribosomal_uS10_dom_sf"/>
</dbReference>
<dbReference type="Pfam" id="PF00338">
    <property type="entry name" value="Ribosomal_S10"/>
    <property type="match status" value="1"/>
</dbReference>
<dbReference type="OrthoDB" id="5984298at2759"/>
<evidence type="ECO:0000259" key="3">
    <source>
        <dbReference type="SMART" id="SM01403"/>
    </source>
</evidence>
<proteinExistence type="predicted"/>
<evidence type="ECO:0000313" key="5">
    <source>
        <dbReference type="Proteomes" id="UP001107558"/>
    </source>
</evidence>
<organism evidence="4 5">
    <name type="scientific">Polypedilum vanderplanki</name>
    <name type="common">Sleeping chironomid midge</name>
    <dbReference type="NCBI Taxonomy" id="319348"/>
    <lineage>
        <taxon>Eukaryota</taxon>
        <taxon>Metazoa</taxon>
        <taxon>Ecdysozoa</taxon>
        <taxon>Arthropoda</taxon>
        <taxon>Hexapoda</taxon>
        <taxon>Insecta</taxon>
        <taxon>Pterygota</taxon>
        <taxon>Neoptera</taxon>
        <taxon>Endopterygota</taxon>
        <taxon>Diptera</taxon>
        <taxon>Nematocera</taxon>
        <taxon>Chironomoidea</taxon>
        <taxon>Chironomidae</taxon>
        <taxon>Chironominae</taxon>
        <taxon>Polypedilum</taxon>
        <taxon>Polypedilum</taxon>
    </lineage>
</organism>
<dbReference type="EMBL" id="JADBJN010000001">
    <property type="protein sequence ID" value="KAG5682091.1"/>
    <property type="molecule type" value="Genomic_DNA"/>
</dbReference>
<dbReference type="GO" id="GO:1990904">
    <property type="term" value="C:ribonucleoprotein complex"/>
    <property type="evidence" value="ECO:0007669"/>
    <property type="project" value="UniProtKB-KW"/>
</dbReference>
<sequence length="183" mass="21255">MLRFSTQIISKNFLSNVESCIINNNIKRFYASLYNPPYLELMKKKHPTYDVINVKMTGYDFTVLESYHKFVHKIAKSLDLEIEESWAHPPKKTKIIRYKPNSTNIEAEYSLTAYERYIQLADVESPIYPVFLRFIQAAIPEGIKLSVVHHTDLTEESRYVPDKELLDLKAQLEAAGGPLKTRK</sequence>
<dbReference type="GO" id="GO:0005761">
    <property type="term" value="C:mitochondrial ribosome"/>
    <property type="evidence" value="ECO:0007669"/>
    <property type="project" value="InterPro"/>
</dbReference>
<dbReference type="Gene3D" id="3.30.70.600">
    <property type="entry name" value="Ribosomal protein S10 domain"/>
    <property type="match status" value="1"/>
</dbReference>
<reference evidence="4" key="1">
    <citation type="submission" date="2021-03" db="EMBL/GenBank/DDBJ databases">
        <title>Chromosome level genome of the anhydrobiotic midge Polypedilum vanderplanki.</title>
        <authorList>
            <person name="Yoshida Y."/>
            <person name="Kikawada T."/>
            <person name="Gusev O."/>
        </authorList>
    </citation>
    <scope>NUCLEOTIDE SEQUENCE</scope>
    <source>
        <strain evidence="4">NIAS01</strain>
        <tissue evidence="4">Whole body or cell culture</tissue>
    </source>
</reference>
<dbReference type="SUPFAM" id="SSF54999">
    <property type="entry name" value="Ribosomal protein S10"/>
    <property type="match status" value="1"/>
</dbReference>
<evidence type="ECO:0000313" key="4">
    <source>
        <dbReference type="EMBL" id="KAG5682091.1"/>
    </source>
</evidence>
<keyword evidence="1" id="KW-0689">Ribosomal protein</keyword>
<dbReference type="PANTHER" id="PTHR13473:SF0">
    <property type="entry name" value="LARGE RIBOSOMAL SUBUNIT PROTEIN ML48"/>
    <property type="match status" value="1"/>
</dbReference>
<dbReference type="AlphaFoldDB" id="A0A9J6CK74"/>
<dbReference type="SMART" id="SM01403">
    <property type="entry name" value="Ribosomal_S10"/>
    <property type="match status" value="1"/>
</dbReference>
<evidence type="ECO:0000256" key="2">
    <source>
        <dbReference type="ARBA" id="ARBA00023274"/>
    </source>
</evidence>
<protein>
    <recommendedName>
        <fullName evidence="3">Small ribosomal subunit protein uS10 domain-containing protein</fullName>
    </recommendedName>
</protein>
<accession>A0A9J6CK74</accession>
<feature type="domain" description="Small ribosomal subunit protein uS10" evidence="3">
    <location>
        <begin position="53"/>
        <end position="148"/>
    </location>
</feature>
<dbReference type="InterPro" id="IPR027487">
    <property type="entry name" value="Ribosomal_mL48"/>
</dbReference>
<evidence type="ECO:0000256" key="1">
    <source>
        <dbReference type="ARBA" id="ARBA00022980"/>
    </source>
</evidence>